<dbReference type="Pfam" id="PF04325">
    <property type="entry name" value="DUF465"/>
    <property type="match status" value="1"/>
</dbReference>
<sequence length="89" mass="9678">MQVEHQALAKDFPEKQEQLLKLRQQNASFASKTDAYEALDQKIRSVEAGAVTLDDEALSALKQEQVTLKNDISRELKHASGSCCGGCGG</sequence>
<proteinExistence type="predicted"/>
<evidence type="ECO:0000313" key="1">
    <source>
        <dbReference type="EMBL" id="SHH12644.1"/>
    </source>
</evidence>
<name>A0A1M5QEK9_9GAMM</name>
<reference evidence="1 2" key="1">
    <citation type="submission" date="2016-11" db="EMBL/GenBank/DDBJ databases">
        <authorList>
            <person name="Jaros S."/>
            <person name="Januszkiewicz K."/>
            <person name="Wedrychowicz H."/>
        </authorList>
    </citation>
    <scope>NUCLEOTIDE SEQUENCE [LARGE SCALE GENOMIC DNA]</scope>
    <source>
        <strain evidence="1 2">DSM 18231</strain>
    </source>
</reference>
<accession>A0A1M5QEK9</accession>
<evidence type="ECO:0000313" key="2">
    <source>
        <dbReference type="Proteomes" id="UP000184000"/>
    </source>
</evidence>
<gene>
    <name evidence="1" type="ORF">SAMN02744645_2585</name>
</gene>
<dbReference type="RefSeq" id="WP_073301148.1">
    <property type="nucleotide sequence ID" value="NZ_FQXA01000004.1"/>
</dbReference>
<organism evidence="1 2">
    <name type="scientific">Stutzerimonas xanthomarina DSM 18231</name>
    <dbReference type="NCBI Taxonomy" id="1403346"/>
    <lineage>
        <taxon>Bacteria</taxon>
        <taxon>Pseudomonadati</taxon>
        <taxon>Pseudomonadota</taxon>
        <taxon>Gammaproteobacteria</taxon>
        <taxon>Pseudomonadales</taxon>
        <taxon>Pseudomonadaceae</taxon>
        <taxon>Stutzerimonas</taxon>
    </lineage>
</organism>
<dbReference type="InterPro" id="IPR038444">
    <property type="entry name" value="DUF465_sf"/>
</dbReference>
<dbReference type="InterPro" id="IPR007420">
    <property type="entry name" value="DUF465"/>
</dbReference>
<dbReference type="Proteomes" id="UP000184000">
    <property type="component" value="Unassembled WGS sequence"/>
</dbReference>
<dbReference type="AlphaFoldDB" id="A0A1M5QEK9"/>
<dbReference type="GeneID" id="98636937"/>
<dbReference type="Gene3D" id="6.10.280.50">
    <property type="match status" value="1"/>
</dbReference>
<dbReference type="EMBL" id="FQXA01000004">
    <property type="protein sequence ID" value="SHH12644.1"/>
    <property type="molecule type" value="Genomic_DNA"/>
</dbReference>
<protein>
    <submittedName>
        <fullName evidence="1">Uncharacterized protein</fullName>
    </submittedName>
</protein>